<name>A0ABV9T2Z5_9BACT</name>
<dbReference type="EMBL" id="JBHSJJ010000007">
    <property type="protein sequence ID" value="MFC4872861.1"/>
    <property type="molecule type" value="Genomic_DNA"/>
</dbReference>
<accession>A0ABV9T2Z5</accession>
<protein>
    <submittedName>
        <fullName evidence="1">Uncharacterized protein</fullName>
    </submittedName>
</protein>
<sequence length="68" mass="7903">MNLKILIKTNSFKCRLALKLVKAPIFEGKSNKKNQNANINIQNTYFFIQKYMFCFLDEKAGTVTVQQI</sequence>
<dbReference type="RefSeq" id="WP_377065440.1">
    <property type="nucleotide sequence ID" value="NZ_JBHSJJ010000007.1"/>
</dbReference>
<evidence type="ECO:0000313" key="1">
    <source>
        <dbReference type="EMBL" id="MFC4872861.1"/>
    </source>
</evidence>
<proteinExistence type="predicted"/>
<dbReference type="Proteomes" id="UP001595818">
    <property type="component" value="Unassembled WGS sequence"/>
</dbReference>
<evidence type="ECO:0000313" key="2">
    <source>
        <dbReference type="Proteomes" id="UP001595818"/>
    </source>
</evidence>
<keyword evidence="2" id="KW-1185">Reference proteome</keyword>
<gene>
    <name evidence="1" type="ORF">ACFPFU_14285</name>
</gene>
<organism evidence="1 2">
    <name type="scientific">Negadavirga shengliensis</name>
    <dbReference type="NCBI Taxonomy" id="1389218"/>
    <lineage>
        <taxon>Bacteria</taxon>
        <taxon>Pseudomonadati</taxon>
        <taxon>Bacteroidota</taxon>
        <taxon>Cytophagia</taxon>
        <taxon>Cytophagales</taxon>
        <taxon>Cyclobacteriaceae</taxon>
        <taxon>Negadavirga</taxon>
    </lineage>
</organism>
<reference evidence="2" key="1">
    <citation type="journal article" date="2019" name="Int. J. Syst. Evol. Microbiol.">
        <title>The Global Catalogue of Microorganisms (GCM) 10K type strain sequencing project: providing services to taxonomists for standard genome sequencing and annotation.</title>
        <authorList>
            <consortium name="The Broad Institute Genomics Platform"/>
            <consortium name="The Broad Institute Genome Sequencing Center for Infectious Disease"/>
            <person name="Wu L."/>
            <person name="Ma J."/>
        </authorList>
    </citation>
    <scope>NUCLEOTIDE SEQUENCE [LARGE SCALE GENOMIC DNA]</scope>
    <source>
        <strain evidence="2">CGMCC 4.7466</strain>
    </source>
</reference>
<comment type="caution">
    <text evidence="1">The sequence shown here is derived from an EMBL/GenBank/DDBJ whole genome shotgun (WGS) entry which is preliminary data.</text>
</comment>